<name>A0A0E9VC26_ANGAN</name>
<dbReference type="EMBL" id="GBXM01033006">
    <property type="protein sequence ID" value="JAH75571.1"/>
    <property type="molecule type" value="Transcribed_RNA"/>
</dbReference>
<accession>A0A0E9VC26</accession>
<dbReference type="AlphaFoldDB" id="A0A0E9VC26"/>
<organism evidence="1">
    <name type="scientific">Anguilla anguilla</name>
    <name type="common">European freshwater eel</name>
    <name type="synonym">Muraena anguilla</name>
    <dbReference type="NCBI Taxonomy" id="7936"/>
    <lineage>
        <taxon>Eukaryota</taxon>
        <taxon>Metazoa</taxon>
        <taxon>Chordata</taxon>
        <taxon>Craniata</taxon>
        <taxon>Vertebrata</taxon>
        <taxon>Euteleostomi</taxon>
        <taxon>Actinopterygii</taxon>
        <taxon>Neopterygii</taxon>
        <taxon>Teleostei</taxon>
        <taxon>Anguilliformes</taxon>
        <taxon>Anguillidae</taxon>
        <taxon>Anguilla</taxon>
    </lineage>
</organism>
<evidence type="ECO:0000313" key="1">
    <source>
        <dbReference type="EMBL" id="JAH75571.1"/>
    </source>
</evidence>
<protein>
    <submittedName>
        <fullName evidence="1">Uncharacterized protein</fullName>
    </submittedName>
</protein>
<reference evidence="1" key="1">
    <citation type="submission" date="2014-11" db="EMBL/GenBank/DDBJ databases">
        <authorList>
            <person name="Amaro Gonzalez C."/>
        </authorList>
    </citation>
    <scope>NUCLEOTIDE SEQUENCE</scope>
</reference>
<reference evidence="1" key="2">
    <citation type="journal article" date="2015" name="Fish Shellfish Immunol.">
        <title>Early steps in the European eel (Anguilla anguilla)-Vibrio vulnificus interaction in the gills: Role of the RtxA13 toxin.</title>
        <authorList>
            <person name="Callol A."/>
            <person name="Pajuelo D."/>
            <person name="Ebbesson L."/>
            <person name="Teles M."/>
            <person name="MacKenzie S."/>
            <person name="Amaro C."/>
        </authorList>
    </citation>
    <scope>NUCLEOTIDE SEQUENCE</scope>
</reference>
<sequence length="26" mass="2968">MSDLMSDLPAKPFTLLNNLFPSFCKH</sequence>
<proteinExistence type="predicted"/>